<dbReference type="SUPFAM" id="SSF158446">
    <property type="entry name" value="IVS-encoded protein-like"/>
    <property type="match status" value="1"/>
</dbReference>
<sequence length="121" mass="13898">MYKSFKDMPIWQNAMSSAEKIFKYTENLPKKEDYGFTSQIRRSALSISANIAEAYGRKHTSDKINFYYMSRGSLAETQSHLEYGKRVGYISVEAAEEIDRLLNALYNDINKVINALKGSHE</sequence>
<name>A0A953J5X7_9BACT</name>
<dbReference type="CDD" id="cd16377">
    <property type="entry name" value="23S_rRNA_IVP_like"/>
    <property type="match status" value="1"/>
</dbReference>
<dbReference type="Pfam" id="PF05635">
    <property type="entry name" value="23S_rRNA_IVP"/>
    <property type="match status" value="1"/>
</dbReference>
<comment type="caution">
    <text evidence="1">The sequence shown here is derived from an EMBL/GenBank/DDBJ whole genome shotgun (WGS) entry which is preliminary data.</text>
</comment>
<reference evidence="1" key="2">
    <citation type="submission" date="2021-08" db="EMBL/GenBank/DDBJ databases">
        <authorList>
            <person name="Dalcin Martins P."/>
        </authorList>
    </citation>
    <scope>NUCLEOTIDE SEQUENCE</scope>
    <source>
        <strain evidence="1">MAG_39</strain>
    </source>
</reference>
<organism evidence="1 2">
    <name type="scientific">Candidatus Nitrobium versatile</name>
    <dbReference type="NCBI Taxonomy" id="2884831"/>
    <lineage>
        <taxon>Bacteria</taxon>
        <taxon>Pseudomonadati</taxon>
        <taxon>Nitrospirota</taxon>
        <taxon>Nitrospiria</taxon>
        <taxon>Nitrospirales</taxon>
        <taxon>Nitrospiraceae</taxon>
        <taxon>Candidatus Nitrobium</taxon>
    </lineage>
</organism>
<evidence type="ECO:0000313" key="2">
    <source>
        <dbReference type="Proteomes" id="UP000705867"/>
    </source>
</evidence>
<gene>
    <name evidence="1" type="ORF">K8I29_12285</name>
</gene>
<accession>A0A953J5X7</accession>
<dbReference type="PANTHER" id="PTHR38471:SF2">
    <property type="entry name" value="FOUR HELIX BUNDLE PROTEIN"/>
    <property type="match status" value="1"/>
</dbReference>
<dbReference type="PANTHER" id="PTHR38471">
    <property type="entry name" value="FOUR HELIX BUNDLE PROTEIN"/>
    <property type="match status" value="1"/>
</dbReference>
<dbReference type="InterPro" id="IPR012657">
    <property type="entry name" value="23S_rRNA-intervening_sequence"/>
</dbReference>
<dbReference type="AlphaFoldDB" id="A0A953J5X7"/>
<dbReference type="Gene3D" id="1.20.1440.60">
    <property type="entry name" value="23S rRNA-intervening sequence"/>
    <property type="match status" value="1"/>
</dbReference>
<proteinExistence type="predicted"/>
<dbReference type="EMBL" id="JAIOIV010000100">
    <property type="protein sequence ID" value="MBZ0156973.1"/>
    <property type="molecule type" value="Genomic_DNA"/>
</dbReference>
<evidence type="ECO:0000313" key="1">
    <source>
        <dbReference type="EMBL" id="MBZ0156973.1"/>
    </source>
</evidence>
<dbReference type="Proteomes" id="UP000705867">
    <property type="component" value="Unassembled WGS sequence"/>
</dbReference>
<dbReference type="InterPro" id="IPR036583">
    <property type="entry name" value="23S_rRNA_IVS_sf"/>
</dbReference>
<reference evidence="1" key="1">
    <citation type="journal article" date="2021" name="bioRxiv">
        <title>Unraveling nitrogen, sulfur and carbon metabolic pathways and microbial community transcriptional responses to substrate deprivation and toxicity stresses in a bioreactor mimicking anoxic brackish coastal sediment conditions.</title>
        <authorList>
            <person name="Martins P.D."/>
            <person name="Echeveste M.J."/>
            <person name="Arshad A."/>
            <person name="Kurth J."/>
            <person name="Ouboter H."/>
            <person name="Jetten M.S.M."/>
            <person name="Welte C.U."/>
        </authorList>
    </citation>
    <scope>NUCLEOTIDE SEQUENCE</scope>
    <source>
        <strain evidence="1">MAG_39</strain>
    </source>
</reference>
<dbReference type="NCBIfam" id="TIGR02436">
    <property type="entry name" value="four helix bundle protein"/>
    <property type="match status" value="1"/>
</dbReference>
<protein>
    <submittedName>
        <fullName evidence="1">Four helix bundle protein</fullName>
    </submittedName>
</protein>